<accession>A0A2I1H6A8</accession>
<gene>
    <name evidence="2" type="ORF">RhiirA4_473138</name>
</gene>
<dbReference type="VEuPathDB" id="FungiDB:RhiirFUN_023864"/>
<dbReference type="VEuPathDB" id="FungiDB:RhiirA1_389574"/>
<dbReference type="EMBL" id="LLXI01001591">
    <property type="protein sequence ID" value="PKY54364.1"/>
    <property type="molecule type" value="Genomic_DNA"/>
</dbReference>
<organism evidence="2 3">
    <name type="scientific">Rhizophagus irregularis</name>
    <dbReference type="NCBI Taxonomy" id="588596"/>
    <lineage>
        <taxon>Eukaryota</taxon>
        <taxon>Fungi</taxon>
        <taxon>Fungi incertae sedis</taxon>
        <taxon>Mucoromycota</taxon>
        <taxon>Glomeromycotina</taxon>
        <taxon>Glomeromycetes</taxon>
        <taxon>Glomerales</taxon>
        <taxon>Glomeraceae</taxon>
        <taxon>Rhizophagus</taxon>
    </lineage>
</organism>
<feature type="compositionally biased region" description="Acidic residues" evidence="1">
    <location>
        <begin position="9"/>
        <end position="20"/>
    </location>
</feature>
<name>A0A2I1H6A8_9GLOM</name>
<evidence type="ECO:0000313" key="2">
    <source>
        <dbReference type="EMBL" id="PKY54364.1"/>
    </source>
</evidence>
<dbReference type="VEuPathDB" id="FungiDB:FUN_025272"/>
<comment type="caution">
    <text evidence="2">The sequence shown here is derived from an EMBL/GenBank/DDBJ whole genome shotgun (WGS) entry which is preliminary data.</text>
</comment>
<protein>
    <submittedName>
        <fullName evidence="2">Uncharacterized protein</fullName>
    </submittedName>
</protein>
<dbReference type="VEuPathDB" id="FungiDB:RhiirA1_479137"/>
<keyword evidence="3" id="KW-1185">Reference proteome</keyword>
<proteinExistence type="predicted"/>
<feature type="region of interest" description="Disordered" evidence="1">
    <location>
        <begin position="1"/>
        <end position="20"/>
    </location>
</feature>
<dbReference type="Proteomes" id="UP000234323">
    <property type="component" value="Unassembled WGS sequence"/>
</dbReference>
<reference evidence="2 3" key="1">
    <citation type="submission" date="2015-10" db="EMBL/GenBank/DDBJ databases">
        <title>Genome analyses suggest a sexual origin of heterokaryosis in a supposedly ancient asexual fungus.</title>
        <authorList>
            <person name="Ropars J."/>
            <person name="Sedzielewska K."/>
            <person name="Noel J."/>
            <person name="Charron P."/>
            <person name="Farinelli L."/>
            <person name="Marton T."/>
            <person name="Kruger M."/>
            <person name="Pelin A."/>
            <person name="Brachmann A."/>
            <person name="Corradi N."/>
        </authorList>
    </citation>
    <scope>NUCLEOTIDE SEQUENCE [LARGE SCALE GENOMIC DNA]</scope>
    <source>
        <strain evidence="2 3">A4</strain>
    </source>
</reference>
<evidence type="ECO:0000313" key="3">
    <source>
        <dbReference type="Proteomes" id="UP000234323"/>
    </source>
</evidence>
<dbReference type="AlphaFoldDB" id="A0A2I1H6A8"/>
<evidence type="ECO:0000256" key="1">
    <source>
        <dbReference type="SAM" id="MobiDB-lite"/>
    </source>
</evidence>
<sequence>MPKKHEINDSDEEWEDWNSEVEDAMDDDDIISVDEYEGEENISFIIDIIGNENVNFTSNKRRACNGLCSASDSIRAKECNGFVDETCRNKICCTACLALRFDVQLKNQIFVPIPKPENIKHTPSFWFENDPIKKGSGRQNLKYSKEFTSFLVILGSFSNRVLDLFQQNLKGRTIQSIRQLKRNENDYFTNPDLCYENVTRFKRLIDTLHYKGPIVAMTDNTKLKIAVVIGKVGIMELKGIEPRITSNADHYPNNDLIRRGNSIEEISQLHCIVELTFNNNETKISDYDQINQIINKIKSKKAFASSVRVYILQVPLSKFPPVVIALIPNNGSDKTADIAQTLIQSMSIDERLQMIDTRFDVTFSCPIILSVGPVLRVQDPKHTKKTCQNVIMSGARVLSFERSTAHSVMYKQDVVKLDRQDDAAAYRAFCSSNLKTVYLQHLENSESEEMCGFFVLLFIFGELIDCYLNQKIKTYPNFISLKKNFLADQSYSILVSLAESMVLLVKAYQEYYPSIPLLLWMYGSEAAEYFFGIAR</sequence>